<gene>
    <name evidence="2" type="ORF">CRG98_018338</name>
</gene>
<dbReference type="EMBL" id="PGOL01001058">
    <property type="protein sequence ID" value="PKI61274.1"/>
    <property type="molecule type" value="Genomic_DNA"/>
</dbReference>
<name>A0A2I0JY61_PUNGR</name>
<evidence type="ECO:0000256" key="1">
    <source>
        <dbReference type="SAM" id="MobiDB-lite"/>
    </source>
</evidence>
<dbReference type="AlphaFoldDB" id="A0A2I0JY61"/>
<dbReference type="Proteomes" id="UP000233551">
    <property type="component" value="Unassembled WGS sequence"/>
</dbReference>
<sequence length="82" mass="8271">MHVRGARCTGSAAGVHGRRARRASVRAGARACARGARGCAGRAALARDCARGACAGAQAGARLAHGWHCSPESDDSSPKCTK</sequence>
<evidence type="ECO:0000313" key="2">
    <source>
        <dbReference type="EMBL" id="PKI61274.1"/>
    </source>
</evidence>
<accession>A0A2I0JY61</accession>
<keyword evidence="3" id="KW-1185">Reference proteome</keyword>
<organism evidence="2 3">
    <name type="scientific">Punica granatum</name>
    <name type="common">Pomegranate</name>
    <dbReference type="NCBI Taxonomy" id="22663"/>
    <lineage>
        <taxon>Eukaryota</taxon>
        <taxon>Viridiplantae</taxon>
        <taxon>Streptophyta</taxon>
        <taxon>Embryophyta</taxon>
        <taxon>Tracheophyta</taxon>
        <taxon>Spermatophyta</taxon>
        <taxon>Magnoliopsida</taxon>
        <taxon>eudicotyledons</taxon>
        <taxon>Gunneridae</taxon>
        <taxon>Pentapetalae</taxon>
        <taxon>rosids</taxon>
        <taxon>malvids</taxon>
        <taxon>Myrtales</taxon>
        <taxon>Lythraceae</taxon>
        <taxon>Punica</taxon>
    </lineage>
</organism>
<reference evidence="2 3" key="1">
    <citation type="submission" date="2017-11" db="EMBL/GenBank/DDBJ databases">
        <title>De-novo sequencing of pomegranate (Punica granatum L.) genome.</title>
        <authorList>
            <person name="Akparov Z."/>
            <person name="Amiraslanov A."/>
            <person name="Hajiyeva S."/>
            <person name="Abbasov M."/>
            <person name="Kaur K."/>
            <person name="Hamwieh A."/>
            <person name="Solovyev V."/>
            <person name="Salamov A."/>
            <person name="Braich B."/>
            <person name="Kosarev P."/>
            <person name="Mahmoud A."/>
            <person name="Hajiyev E."/>
            <person name="Babayeva S."/>
            <person name="Izzatullayeva V."/>
            <person name="Mammadov A."/>
            <person name="Mammadov A."/>
            <person name="Sharifova S."/>
            <person name="Ojaghi J."/>
            <person name="Eynullazada K."/>
            <person name="Bayramov B."/>
            <person name="Abdulazimova A."/>
            <person name="Shahmuradov I."/>
        </authorList>
    </citation>
    <scope>NUCLEOTIDE SEQUENCE [LARGE SCALE GENOMIC DNA]</scope>
    <source>
        <strain evidence="3">cv. AG2017</strain>
        <tissue evidence="2">Leaf</tissue>
    </source>
</reference>
<protein>
    <submittedName>
        <fullName evidence="2">Uncharacterized protein</fullName>
    </submittedName>
</protein>
<feature type="region of interest" description="Disordered" evidence="1">
    <location>
        <begin position="1"/>
        <end position="20"/>
    </location>
</feature>
<proteinExistence type="predicted"/>
<comment type="caution">
    <text evidence="2">The sequence shown here is derived from an EMBL/GenBank/DDBJ whole genome shotgun (WGS) entry which is preliminary data.</text>
</comment>
<evidence type="ECO:0000313" key="3">
    <source>
        <dbReference type="Proteomes" id="UP000233551"/>
    </source>
</evidence>